<dbReference type="CDD" id="cd06127">
    <property type="entry name" value="DEDDh"/>
    <property type="match status" value="1"/>
</dbReference>
<keyword evidence="1" id="KW-0540">Nuclease</keyword>
<dbReference type="GO" id="GO:0006259">
    <property type="term" value="P:DNA metabolic process"/>
    <property type="evidence" value="ECO:0007669"/>
    <property type="project" value="UniProtKB-ARBA"/>
</dbReference>
<dbReference type="InterPro" id="IPR036397">
    <property type="entry name" value="RNaseH_sf"/>
</dbReference>
<evidence type="ECO:0000256" key="1">
    <source>
        <dbReference type="ARBA" id="ARBA00022722"/>
    </source>
</evidence>
<organism evidence="5 6">
    <name type="scientific">Polynucleobacter cosmopolitanus</name>
    <dbReference type="NCBI Taxonomy" id="351345"/>
    <lineage>
        <taxon>Bacteria</taxon>
        <taxon>Pseudomonadati</taxon>
        <taxon>Pseudomonadota</taxon>
        <taxon>Betaproteobacteria</taxon>
        <taxon>Burkholderiales</taxon>
        <taxon>Burkholderiaceae</taxon>
        <taxon>Polynucleobacter</taxon>
    </lineage>
</organism>
<dbReference type="Gene3D" id="3.30.420.10">
    <property type="entry name" value="Ribonuclease H-like superfamily/Ribonuclease H"/>
    <property type="match status" value="1"/>
</dbReference>
<keyword evidence="6" id="KW-1185">Reference proteome</keyword>
<evidence type="ECO:0000313" key="5">
    <source>
        <dbReference type="EMBL" id="OXL16347.1"/>
    </source>
</evidence>
<name>A0A229FWG2_9BURK</name>
<dbReference type="Proteomes" id="UP000215188">
    <property type="component" value="Unassembled WGS sequence"/>
</dbReference>
<protein>
    <submittedName>
        <fullName evidence="5">DNA polymerase III subunit epsilon</fullName>
    </submittedName>
</protein>
<dbReference type="RefSeq" id="WP_089515373.1">
    <property type="nucleotide sequence ID" value="NZ_NJGG01000001.1"/>
</dbReference>
<gene>
    <name evidence="5" type="ORF">AOC33_04575</name>
</gene>
<reference evidence="5 6" key="1">
    <citation type="submission" date="2017-06" db="EMBL/GenBank/DDBJ databases">
        <title>Reclassification of a Polynucleobacter cosmopolitanus strain isolated from tropical Lake Victoria as Polynucleobacter victoriensis comb. nov.</title>
        <authorList>
            <person name="Hahn M.W."/>
        </authorList>
    </citation>
    <scope>NUCLEOTIDE SEQUENCE [LARGE SCALE GENOMIC DNA]</scope>
    <source>
        <strain evidence="5 6">MWH-MoIso2</strain>
    </source>
</reference>
<dbReference type="GO" id="GO:0003676">
    <property type="term" value="F:nucleic acid binding"/>
    <property type="evidence" value="ECO:0007669"/>
    <property type="project" value="InterPro"/>
</dbReference>
<dbReference type="AlphaFoldDB" id="A0A229FWG2"/>
<dbReference type="OrthoDB" id="5497329at2"/>
<dbReference type="SUPFAM" id="SSF53098">
    <property type="entry name" value="Ribonuclease H-like"/>
    <property type="match status" value="1"/>
</dbReference>
<evidence type="ECO:0000259" key="4">
    <source>
        <dbReference type="SMART" id="SM00479"/>
    </source>
</evidence>
<evidence type="ECO:0000313" key="6">
    <source>
        <dbReference type="Proteomes" id="UP000215188"/>
    </source>
</evidence>
<proteinExistence type="predicted"/>
<feature type="domain" description="Exonuclease" evidence="4">
    <location>
        <begin position="18"/>
        <end position="191"/>
    </location>
</feature>
<accession>A0A229FWG2</accession>
<dbReference type="PANTHER" id="PTHR30231">
    <property type="entry name" value="DNA POLYMERASE III SUBUNIT EPSILON"/>
    <property type="match status" value="1"/>
</dbReference>
<comment type="caution">
    <text evidence="5">The sequence shown here is derived from an EMBL/GenBank/DDBJ whole genome shotgun (WGS) entry which is preliminary data.</text>
</comment>
<dbReference type="GO" id="GO:0008408">
    <property type="term" value="F:3'-5' exonuclease activity"/>
    <property type="evidence" value="ECO:0007669"/>
    <property type="project" value="TreeGrafter"/>
</dbReference>
<dbReference type="InterPro" id="IPR013520">
    <property type="entry name" value="Ribonucl_H"/>
</dbReference>
<evidence type="ECO:0000256" key="2">
    <source>
        <dbReference type="ARBA" id="ARBA00022801"/>
    </source>
</evidence>
<sequence length="212" mass="24229">MFWLKRLFGQAPVINQNRWVVLDVETSGLDPRQDRLLAIAAVCIHVNKDQSLKIDIFDSFEAVLKQDLASDKDNILLHGIGAQAQMMGEDPQQVLRNFEQWVGDAPLLAFHAAFDESMIQRAYQYQLGYKLKNVWIDVEPLVSASYPEVKARSLDQWMGHLGIECAVRHQAAADTFATAELILQIWPRLKPLAPRVDLLEKLARESRWLPRN</sequence>
<dbReference type="EMBL" id="NJGG01000001">
    <property type="protein sequence ID" value="OXL16347.1"/>
    <property type="molecule type" value="Genomic_DNA"/>
</dbReference>
<keyword evidence="2" id="KW-0378">Hydrolase</keyword>
<dbReference type="PANTHER" id="PTHR30231:SF4">
    <property type="entry name" value="PROTEIN NEN2"/>
    <property type="match status" value="1"/>
</dbReference>
<dbReference type="InterPro" id="IPR012337">
    <property type="entry name" value="RNaseH-like_sf"/>
</dbReference>
<dbReference type="SMART" id="SM00479">
    <property type="entry name" value="EXOIII"/>
    <property type="match status" value="1"/>
</dbReference>
<keyword evidence="3" id="KW-0269">Exonuclease</keyword>
<dbReference type="Pfam" id="PF00929">
    <property type="entry name" value="RNase_T"/>
    <property type="match status" value="1"/>
</dbReference>
<evidence type="ECO:0000256" key="3">
    <source>
        <dbReference type="ARBA" id="ARBA00022839"/>
    </source>
</evidence>